<dbReference type="SUPFAM" id="SSF81653">
    <property type="entry name" value="Calcium ATPase, transduction domain A"/>
    <property type="match status" value="2"/>
</dbReference>
<dbReference type="SFLD" id="SFLDS00003">
    <property type="entry name" value="Haloacid_Dehalogenase"/>
    <property type="match status" value="2"/>
</dbReference>
<feature type="domain" description="P-type ATPase A" evidence="10">
    <location>
        <begin position="51"/>
        <end position="141"/>
    </location>
</feature>
<dbReference type="FunFam" id="2.70.150.10:FF:000002">
    <property type="entry name" value="Copper-transporting ATPase 1, putative"/>
    <property type="match status" value="2"/>
</dbReference>
<dbReference type="InterPro" id="IPR023298">
    <property type="entry name" value="ATPase_P-typ_TM_dom_sf"/>
</dbReference>
<evidence type="ECO:0000256" key="4">
    <source>
        <dbReference type="ARBA" id="ARBA00022723"/>
    </source>
</evidence>
<feature type="region of interest" description="Disordered" evidence="9">
    <location>
        <begin position="1309"/>
        <end position="1340"/>
    </location>
</feature>
<dbReference type="OrthoDB" id="432719at2759"/>
<dbReference type="GO" id="GO:0016887">
    <property type="term" value="F:ATP hydrolysis activity"/>
    <property type="evidence" value="ECO:0007669"/>
    <property type="project" value="InterPro"/>
</dbReference>
<dbReference type="InterPro" id="IPR001757">
    <property type="entry name" value="P_typ_ATPase"/>
</dbReference>
<comment type="caution">
    <text evidence="11">The sequence shown here is derived from an EMBL/GenBank/DDBJ whole genome shotgun (WGS) entry which is preliminary data.</text>
</comment>
<feature type="non-terminal residue" evidence="11">
    <location>
        <position position="1"/>
    </location>
</feature>
<dbReference type="NCBIfam" id="TIGR01525">
    <property type="entry name" value="ATPase-IB_hvy"/>
    <property type="match status" value="2"/>
</dbReference>
<keyword evidence="3 8" id="KW-0812">Transmembrane</keyword>
<keyword evidence="8" id="KW-0547">Nucleotide-binding</keyword>
<organism evidence="11 12">
    <name type="scientific">Castanea mollissima</name>
    <name type="common">Chinese chestnut</name>
    <dbReference type="NCBI Taxonomy" id="60419"/>
    <lineage>
        <taxon>Eukaryota</taxon>
        <taxon>Viridiplantae</taxon>
        <taxon>Streptophyta</taxon>
        <taxon>Embryophyta</taxon>
        <taxon>Tracheophyta</taxon>
        <taxon>Spermatophyta</taxon>
        <taxon>Magnoliopsida</taxon>
        <taxon>eudicotyledons</taxon>
        <taxon>Gunneridae</taxon>
        <taxon>Pentapetalae</taxon>
        <taxon>rosids</taxon>
        <taxon>fabids</taxon>
        <taxon>Fagales</taxon>
        <taxon>Fagaceae</taxon>
        <taxon>Castanea</taxon>
    </lineage>
</organism>
<evidence type="ECO:0000256" key="5">
    <source>
        <dbReference type="ARBA" id="ARBA00022967"/>
    </source>
</evidence>
<comment type="similarity">
    <text evidence="2 8">Belongs to the cation transport ATPase (P-type) (TC 3.A.3) family. Type IB subfamily.</text>
</comment>
<feature type="region of interest" description="Disordered" evidence="9">
    <location>
        <begin position="1179"/>
        <end position="1198"/>
    </location>
</feature>
<dbReference type="SUPFAM" id="SSF56784">
    <property type="entry name" value="HAD-like"/>
    <property type="match status" value="2"/>
</dbReference>
<accession>A0A8J4QME7</accession>
<proteinExistence type="inferred from homology"/>
<dbReference type="SFLD" id="SFLDF00027">
    <property type="entry name" value="p-type_atpase"/>
    <property type="match status" value="2"/>
</dbReference>
<evidence type="ECO:0000256" key="2">
    <source>
        <dbReference type="ARBA" id="ARBA00006024"/>
    </source>
</evidence>
<feature type="domain" description="P-type ATPase A" evidence="10">
    <location>
        <begin position="664"/>
        <end position="754"/>
    </location>
</feature>
<dbReference type="Pfam" id="PF00702">
    <property type="entry name" value="Hydrolase"/>
    <property type="match status" value="2"/>
</dbReference>
<keyword evidence="4 8" id="KW-0479">Metal-binding</keyword>
<dbReference type="PRINTS" id="PR00119">
    <property type="entry name" value="CATATPASE"/>
</dbReference>
<dbReference type="FunFam" id="3.40.1110.10:FF:000043">
    <property type="entry name" value="Putative cadmium/zinc-transporting ATPase 3"/>
    <property type="match status" value="2"/>
</dbReference>
<dbReference type="PANTHER" id="PTHR48085">
    <property type="entry name" value="CADMIUM/ZINC-TRANSPORTING ATPASE HMA2-RELATED"/>
    <property type="match status" value="1"/>
</dbReference>
<dbReference type="Gene3D" id="2.70.150.10">
    <property type="entry name" value="Calcium-transporting ATPase, cytoplasmic transduction domain A"/>
    <property type="match status" value="2"/>
</dbReference>
<dbReference type="PANTHER" id="PTHR48085:SF5">
    <property type="entry name" value="CADMIUM_ZINC-TRANSPORTING ATPASE HMA4-RELATED"/>
    <property type="match status" value="1"/>
</dbReference>
<evidence type="ECO:0000256" key="3">
    <source>
        <dbReference type="ARBA" id="ARBA00022692"/>
    </source>
</evidence>
<dbReference type="Proteomes" id="UP000737018">
    <property type="component" value="Unassembled WGS sequence"/>
</dbReference>
<feature type="transmembrane region" description="Helical" evidence="8">
    <location>
        <begin position="523"/>
        <end position="545"/>
    </location>
</feature>
<sequence length="1547" mass="166022">IGTLAMNDYLEAGTIVFLFIISEWLESRASHKAHAVMSSLVNIAPQKAVMAETGEVVDADEVKLNTVLAIKAGEVIPIDGVVVEGQCEVDEKALTGESFPVAKEKDSTVWAGTINLNGYVCVKTTALAEDCVVAKMAKLVEEAQNSKTATQRLIDKCAKFYTPAVLIISAGFAVVPLALKVHNLNHWFHLALVVLVSACPCALILSTPVATFCALTKAATSGLLIKGGDYLETLSKIKVAAFDKTGTITKGEFVVTDFRSLRNDISLNTLIYWVSSIESKSSHPMAAALVDHARSLKIEPKPENVGEFQNFPGEGIHGNIDGHDIYIGNRRIALRAGCRTVPALEGDKLEGKTIGYIYCGATPAGIFGLSDACRIGVLDAIRKLKLMGIKTAMLTGDSHAAATYAQEQLDHALEIVHAELLPEDKARTIGEFKKEGPTAMIGDGVNDAPALATADIGISMGISGSALATETGQVILMSNDLRKIPEAIQLAKKAHRKVVVNIFLSITTKSAILALAFAGHPLVWAAVLADVGTCLLVILNSMLLLRGTQKHRGTCNKSSAAKHAHKHGCNATHSSSSHHHHSQEKHHNCCSDNKAQMVSQPQKCSSMECAAKLIGTLAMNDYLEAGTIVFLFIISEWLESRASHKAHAVMSSLVNIAPQKAVMAETGEVVDADEVKLNTVLAIKAGEVIPIDGVVVEGQCEVDEKALTGESFPVAKEKDSTVWAGTINLNGYVCVKTTALAEDCVVAKMAKLVEEAQNSKTATQRLIDKCAKFYTPAVLIISAGFAVVPLALKVHNLNHWFHLALVVLVSACPCALILSTPVATFCALTKAAISGLLIKGGDYLETLSKIKVAAFDKTGTITKGEFVVTDFRSLRNDISLNTLIYWVSSIESKSSHPMAAALVDHARSLKIEPKPENVGEFQNFPGEGIHGNIDGHDIYIGNRRIALRAGCRTVPALEGDKLEGKTIGYIYCGATPAGIFGLSDACRIGVLDAIRELKLMGIKTAMLTGDSHAAATYAQEQLDHALEIVHAELLPEDKARTIGEFKKEGPTAMIGDGVNDAPALATADIGISMGISGSALATETGQVILMSNDLRKIPEAIQLAKKAHRKVVVNIFLSITTKSAILALAFAGHPLVWAAVLADVGTCLLVILNSMLLLRGTQKHRGTCNKSSAAKHAHKHGCNATHSSSSHHHHSQEKHHNCCSDNKAQMVSQPQKCSSMECAAKCKSIPLNSNSCGTNKCMDSAASHDKCVSSEHHEANHCLELHEGHNQCSSVPQNLGSCTKDECKNLIESQGDCVKGDRLHVAQHCNHSTPSEGRQNITNDGRCHSNHSGKNHTDNEASGKTVVSCCHRPQQLQEIHHELHECCKNHNAPLQTTTDIDLVGSTSTNTMEKRESDDCCKGHRKHQERQKIPNDGHCHSNHCGKNHTDNGASGKMAVSSCHHQQQVPEIHPELHECCKDNNAPVHITIDIDHVESTTMNAMEKREMGGCCNGHRKEHEESVAMHACMSLEKREIGGCCKSYMEECCGKHGHIAANFGGGLSEIVTE</sequence>
<evidence type="ECO:0000256" key="8">
    <source>
        <dbReference type="RuleBase" id="RU362081"/>
    </source>
</evidence>
<keyword evidence="6 8" id="KW-1133">Transmembrane helix</keyword>
<dbReference type="InterPro" id="IPR023214">
    <property type="entry name" value="HAD_sf"/>
</dbReference>
<dbReference type="NCBIfam" id="TIGR01512">
    <property type="entry name" value="ATPase-IB2_Cd"/>
    <property type="match status" value="2"/>
</dbReference>
<dbReference type="SUPFAM" id="SSF81665">
    <property type="entry name" value="Calcium ATPase, transmembrane domain M"/>
    <property type="match status" value="2"/>
</dbReference>
<dbReference type="SFLD" id="SFLDG00002">
    <property type="entry name" value="C1.7:_P-type_atpase_like"/>
    <property type="match status" value="2"/>
</dbReference>
<dbReference type="GO" id="GO:0019829">
    <property type="term" value="F:ATPase-coupled monoatomic cation transmembrane transporter activity"/>
    <property type="evidence" value="ECO:0007669"/>
    <property type="project" value="InterPro"/>
</dbReference>
<feature type="transmembrane region" description="Helical" evidence="8">
    <location>
        <begin position="160"/>
        <end position="179"/>
    </location>
</feature>
<dbReference type="CDD" id="cd02079">
    <property type="entry name" value="P-type_ATPase_HM"/>
    <property type="match status" value="2"/>
</dbReference>
<dbReference type="InterPro" id="IPR051014">
    <property type="entry name" value="Cation_Transport_ATPase_IB"/>
</dbReference>
<dbReference type="PROSITE" id="PS01229">
    <property type="entry name" value="COF_2"/>
    <property type="match status" value="2"/>
</dbReference>
<dbReference type="Gene3D" id="3.40.1110.10">
    <property type="entry name" value="Calcium-transporting ATPase, cytoplasmic domain N"/>
    <property type="match status" value="2"/>
</dbReference>
<keyword evidence="12" id="KW-1185">Reference proteome</keyword>
<dbReference type="GO" id="GO:0005524">
    <property type="term" value="F:ATP binding"/>
    <property type="evidence" value="ECO:0007669"/>
    <property type="project" value="UniProtKB-UniRule"/>
</dbReference>
<feature type="transmembrane region" description="Helical" evidence="8">
    <location>
        <begin position="773"/>
        <end position="792"/>
    </location>
</feature>
<dbReference type="InterPro" id="IPR059000">
    <property type="entry name" value="ATPase_P-type_domA"/>
</dbReference>
<evidence type="ECO:0000313" key="11">
    <source>
        <dbReference type="EMBL" id="KAF3949539.1"/>
    </source>
</evidence>
<name>A0A8J4QME7_9ROSI</name>
<feature type="transmembrane region" description="Helical" evidence="8">
    <location>
        <begin position="804"/>
        <end position="828"/>
    </location>
</feature>
<dbReference type="InterPro" id="IPR018303">
    <property type="entry name" value="ATPase_P-typ_P_site"/>
</dbReference>
<feature type="transmembrane region" description="Helical" evidence="8">
    <location>
        <begin position="1136"/>
        <end position="1158"/>
    </location>
</feature>
<reference evidence="11" key="1">
    <citation type="submission" date="2020-03" db="EMBL/GenBank/DDBJ databases">
        <title>Castanea mollissima Vanexum genome sequencing.</title>
        <authorList>
            <person name="Staton M."/>
        </authorList>
    </citation>
    <scope>NUCLEOTIDE SEQUENCE</scope>
    <source>
        <tissue evidence="11">Leaf</tissue>
    </source>
</reference>
<feature type="compositionally biased region" description="Polar residues" evidence="9">
    <location>
        <begin position="1309"/>
        <end position="1323"/>
    </location>
</feature>
<evidence type="ECO:0000256" key="7">
    <source>
        <dbReference type="ARBA" id="ARBA00023136"/>
    </source>
</evidence>
<feature type="region of interest" description="Disordered" evidence="9">
    <location>
        <begin position="566"/>
        <end position="587"/>
    </location>
</feature>
<evidence type="ECO:0000256" key="6">
    <source>
        <dbReference type="ARBA" id="ARBA00022989"/>
    </source>
</evidence>
<evidence type="ECO:0000256" key="9">
    <source>
        <dbReference type="SAM" id="MobiDB-lite"/>
    </source>
</evidence>
<evidence type="ECO:0000259" key="10">
    <source>
        <dbReference type="Pfam" id="PF00122"/>
    </source>
</evidence>
<dbReference type="InterPro" id="IPR036412">
    <property type="entry name" value="HAD-like_sf"/>
</dbReference>
<feature type="transmembrane region" description="Helical" evidence="8">
    <location>
        <begin position="191"/>
        <end position="215"/>
    </location>
</feature>
<keyword evidence="5" id="KW-1278">Translocase</keyword>
<dbReference type="InterPro" id="IPR027256">
    <property type="entry name" value="P-typ_ATPase_IB"/>
</dbReference>
<dbReference type="InterPro" id="IPR008250">
    <property type="entry name" value="ATPase_P-typ_transduc_dom_A_sf"/>
</dbReference>
<dbReference type="Gene3D" id="3.40.50.1000">
    <property type="entry name" value="HAD superfamily/HAD-like"/>
    <property type="match status" value="2"/>
</dbReference>
<evidence type="ECO:0000256" key="1">
    <source>
        <dbReference type="ARBA" id="ARBA00004370"/>
    </source>
</evidence>
<comment type="subcellular location">
    <subcellularLocation>
        <location evidence="1 8">Membrane</location>
    </subcellularLocation>
</comment>
<dbReference type="NCBIfam" id="TIGR01494">
    <property type="entry name" value="ATPase_P-type"/>
    <property type="match status" value="2"/>
</dbReference>
<dbReference type="GO" id="GO:0046872">
    <property type="term" value="F:metal ion binding"/>
    <property type="evidence" value="ECO:0007669"/>
    <property type="project" value="UniProtKB-KW"/>
</dbReference>
<dbReference type="Pfam" id="PF00122">
    <property type="entry name" value="E1-E2_ATPase"/>
    <property type="match status" value="2"/>
</dbReference>
<dbReference type="PROSITE" id="PS00154">
    <property type="entry name" value="ATPASE_E1_E2"/>
    <property type="match status" value="2"/>
</dbReference>
<dbReference type="InterPro" id="IPR044492">
    <property type="entry name" value="P_typ_ATPase_HD_dom"/>
</dbReference>
<protein>
    <recommendedName>
        <fullName evidence="10">P-type ATPase A domain-containing protein</fullName>
    </recommendedName>
</protein>
<feature type="transmembrane region" description="Helical" evidence="8">
    <location>
        <begin position="1111"/>
        <end position="1130"/>
    </location>
</feature>
<gene>
    <name evidence="11" type="ORF">CMV_024601</name>
</gene>
<dbReference type="InterPro" id="IPR023299">
    <property type="entry name" value="ATPase_P-typ_cyto_dom_N"/>
</dbReference>
<keyword evidence="8" id="KW-0067">ATP-binding</keyword>
<dbReference type="GO" id="GO:0016020">
    <property type="term" value="C:membrane"/>
    <property type="evidence" value="ECO:0007669"/>
    <property type="project" value="UniProtKB-SubCell"/>
</dbReference>
<dbReference type="EMBL" id="JRKL02006021">
    <property type="protein sequence ID" value="KAF3949539.1"/>
    <property type="molecule type" value="Genomic_DNA"/>
</dbReference>
<keyword evidence="7 8" id="KW-0472">Membrane</keyword>
<evidence type="ECO:0000313" key="12">
    <source>
        <dbReference type="Proteomes" id="UP000737018"/>
    </source>
</evidence>
<feature type="transmembrane region" description="Helical" evidence="8">
    <location>
        <begin position="498"/>
        <end position="517"/>
    </location>
</feature>